<proteinExistence type="predicted"/>
<sequence>MSIDGAQWGGAHFQYIGYGNQSQPDVEHNKESVRFSNCNFQNGLITGCNLSNANLENCDISGLVINGINIENLIKQYQPIEQK</sequence>
<gene>
    <name evidence="1" type="ORF">G9U52_33710</name>
</gene>
<dbReference type="Pfam" id="PF00805">
    <property type="entry name" value="Pentapeptide"/>
    <property type="match status" value="1"/>
</dbReference>
<evidence type="ECO:0000313" key="2">
    <source>
        <dbReference type="Proteomes" id="UP001165962"/>
    </source>
</evidence>
<dbReference type="EMBL" id="JAAOIW010000021">
    <property type="protein sequence ID" value="NHN34719.1"/>
    <property type="molecule type" value="Genomic_DNA"/>
</dbReference>
<name>A0ABX0JJL9_9BACL</name>
<dbReference type="Proteomes" id="UP001165962">
    <property type="component" value="Unassembled WGS sequence"/>
</dbReference>
<protein>
    <submittedName>
        <fullName evidence="1">Pentapeptide repeat-containing protein</fullName>
    </submittedName>
</protein>
<accession>A0ABX0JJL9</accession>
<dbReference type="RefSeq" id="WP_166156166.1">
    <property type="nucleotide sequence ID" value="NZ_JAAOIW010000021.1"/>
</dbReference>
<keyword evidence="2" id="KW-1185">Reference proteome</keyword>
<evidence type="ECO:0000313" key="1">
    <source>
        <dbReference type="EMBL" id="NHN34719.1"/>
    </source>
</evidence>
<reference evidence="1" key="1">
    <citation type="submission" date="2020-03" db="EMBL/GenBank/DDBJ databases">
        <title>Draft sequencing of Paenibacilllus sp. S3N08.</title>
        <authorList>
            <person name="Kim D.-U."/>
        </authorList>
    </citation>
    <scope>NUCLEOTIDE SEQUENCE</scope>
    <source>
        <strain evidence="1">S3N08</strain>
    </source>
</reference>
<dbReference type="InterPro" id="IPR001646">
    <property type="entry name" value="5peptide_repeat"/>
</dbReference>
<comment type="caution">
    <text evidence="1">The sequence shown here is derived from an EMBL/GenBank/DDBJ whole genome shotgun (WGS) entry which is preliminary data.</text>
</comment>
<dbReference type="Gene3D" id="2.160.20.80">
    <property type="entry name" value="E3 ubiquitin-protein ligase SopA"/>
    <property type="match status" value="1"/>
</dbReference>
<organism evidence="1 2">
    <name type="scientific">Paenibacillus agricola</name>
    <dbReference type="NCBI Taxonomy" id="2716264"/>
    <lineage>
        <taxon>Bacteria</taxon>
        <taxon>Bacillati</taxon>
        <taxon>Bacillota</taxon>
        <taxon>Bacilli</taxon>
        <taxon>Bacillales</taxon>
        <taxon>Paenibacillaceae</taxon>
        <taxon>Paenibacillus</taxon>
    </lineage>
</organism>
<dbReference type="SUPFAM" id="SSF141571">
    <property type="entry name" value="Pentapeptide repeat-like"/>
    <property type="match status" value="1"/>
</dbReference>